<proteinExistence type="predicted"/>
<dbReference type="PANTHER" id="PTHR31528:SF15">
    <property type="entry name" value="RIBOFLAVIN-BINDING PROTEIN RIBY"/>
    <property type="match status" value="1"/>
</dbReference>
<dbReference type="EMBL" id="BAABGT010000004">
    <property type="protein sequence ID" value="GAA4536064.1"/>
    <property type="molecule type" value="Genomic_DNA"/>
</dbReference>
<feature type="signal peptide" evidence="1">
    <location>
        <begin position="1"/>
        <end position="28"/>
    </location>
</feature>
<dbReference type="Proteomes" id="UP001501598">
    <property type="component" value="Unassembled WGS sequence"/>
</dbReference>
<dbReference type="PROSITE" id="PS51257">
    <property type="entry name" value="PROKAR_LIPOPROTEIN"/>
    <property type="match status" value="1"/>
</dbReference>
<dbReference type="Gene3D" id="3.40.190.10">
    <property type="entry name" value="Periplasmic binding protein-like II"/>
    <property type="match status" value="2"/>
</dbReference>
<dbReference type="InterPro" id="IPR027939">
    <property type="entry name" value="NMT1/THI5"/>
</dbReference>
<keyword evidence="4" id="KW-1185">Reference proteome</keyword>
<sequence length="333" mass="34686">MRSRIVSLAAASLAALIALAGCSSGATATSPDPATPLAVDLRLDWTWGAQHLGYLAADRLGYFAEEGLTTTITEGEGSAVTGTVVGTGQAQFGVMAAGEVLAASSKGLDVQAVYTVLQSSPTAIVYDADKFTVSTPADLYGHKLGVAPQSTTFKEYEALGQLTGLDRGRITEVSVGAQIVPALMSGDVDAVIAFSNNQFPQLQLQGKNVGYLNFTDAGMPDTPSAAVVVNKDFAADNPEAVGAFVRAVDRGWTWVAENQAEALRMLGEARPEVNPEFAAKVLPLFLEGMGPVPGFGRFDASRWAALEKLYADQGLLGSAVTLDGGVYDGKYLA</sequence>
<protein>
    <submittedName>
        <fullName evidence="3">ABC transporter substrate-binding protein</fullName>
    </submittedName>
</protein>
<dbReference type="PANTHER" id="PTHR31528">
    <property type="entry name" value="4-AMINO-5-HYDROXYMETHYL-2-METHYLPYRIMIDINE PHOSPHATE SYNTHASE THI11-RELATED"/>
    <property type="match status" value="1"/>
</dbReference>
<feature type="chain" id="PRO_5047362033" evidence="1">
    <location>
        <begin position="29"/>
        <end position="333"/>
    </location>
</feature>
<dbReference type="Pfam" id="PF09084">
    <property type="entry name" value="NMT1"/>
    <property type="match status" value="1"/>
</dbReference>
<organism evidence="3 4">
    <name type="scientific">Pseudonocardia xishanensis</name>
    <dbReference type="NCBI Taxonomy" id="630995"/>
    <lineage>
        <taxon>Bacteria</taxon>
        <taxon>Bacillati</taxon>
        <taxon>Actinomycetota</taxon>
        <taxon>Actinomycetes</taxon>
        <taxon>Pseudonocardiales</taxon>
        <taxon>Pseudonocardiaceae</taxon>
        <taxon>Pseudonocardia</taxon>
    </lineage>
</organism>
<dbReference type="SUPFAM" id="SSF53850">
    <property type="entry name" value="Periplasmic binding protein-like II"/>
    <property type="match status" value="1"/>
</dbReference>
<name>A0ABP8RD62_9PSEU</name>
<accession>A0ABP8RD62</accession>
<dbReference type="InterPro" id="IPR015168">
    <property type="entry name" value="SsuA/THI5"/>
</dbReference>
<gene>
    <name evidence="3" type="ORF">GCM10023175_02410</name>
</gene>
<feature type="domain" description="SsuA/THI5-like" evidence="2">
    <location>
        <begin position="50"/>
        <end position="262"/>
    </location>
</feature>
<evidence type="ECO:0000313" key="3">
    <source>
        <dbReference type="EMBL" id="GAA4536064.1"/>
    </source>
</evidence>
<evidence type="ECO:0000313" key="4">
    <source>
        <dbReference type="Proteomes" id="UP001501598"/>
    </source>
</evidence>
<keyword evidence="1" id="KW-0732">Signal</keyword>
<evidence type="ECO:0000256" key="1">
    <source>
        <dbReference type="SAM" id="SignalP"/>
    </source>
</evidence>
<reference evidence="4" key="1">
    <citation type="journal article" date="2019" name="Int. J. Syst. Evol. Microbiol.">
        <title>The Global Catalogue of Microorganisms (GCM) 10K type strain sequencing project: providing services to taxonomists for standard genome sequencing and annotation.</title>
        <authorList>
            <consortium name="The Broad Institute Genomics Platform"/>
            <consortium name="The Broad Institute Genome Sequencing Center for Infectious Disease"/>
            <person name="Wu L."/>
            <person name="Ma J."/>
        </authorList>
    </citation>
    <scope>NUCLEOTIDE SEQUENCE [LARGE SCALE GENOMIC DNA]</scope>
    <source>
        <strain evidence="4">JCM 17906</strain>
    </source>
</reference>
<comment type="caution">
    <text evidence="3">The sequence shown here is derived from an EMBL/GenBank/DDBJ whole genome shotgun (WGS) entry which is preliminary data.</text>
</comment>
<evidence type="ECO:0000259" key="2">
    <source>
        <dbReference type="Pfam" id="PF09084"/>
    </source>
</evidence>
<dbReference type="RefSeq" id="WP_345411800.1">
    <property type="nucleotide sequence ID" value="NZ_BAABGT010000004.1"/>
</dbReference>